<evidence type="ECO:0008006" key="4">
    <source>
        <dbReference type="Google" id="ProtNLM"/>
    </source>
</evidence>
<keyword evidence="3" id="KW-1185">Reference proteome</keyword>
<dbReference type="RefSeq" id="WP_189635491.1">
    <property type="nucleotide sequence ID" value="NZ_BMYQ01000029.1"/>
</dbReference>
<dbReference type="Gene3D" id="3.90.226.10">
    <property type="entry name" value="2-enoyl-CoA Hydratase, Chain A, domain 1"/>
    <property type="match status" value="1"/>
</dbReference>
<proteinExistence type="predicted"/>
<keyword evidence="1" id="KW-0732">Signal</keyword>
<reference evidence="2" key="1">
    <citation type="journal article" date="2014" name="Int. J. Syst. Evol. Microbiol.">
        <title>Complete genome sequence of Corynebacterium casei LMG S-19264T (=DSM 44701T), isolated from a smear-ripened cheese.</title>
        <authorList>
            <consortium name="US DOE Joint Genome Institute (JGI-PGF)"/>
            <person name="Walter F."/>
            <person name="Albersmeier A."/>
            <person name="Kalinowski J."/>
            <person name="Ruckert C."/>
        </authorList>
    </citation>
    <scope>NUCLEOTIDE SEQUENCE</scope>
    <source>
        <strain evidence="2">KCTC 23714</strain>
    </source>
</reference>
<evidence type="ECO:0000313" key="3">
    <source>
        <dbReference type="Proteomes" id="UP000628984"/>
    </source>
</evidence>
<dbReference type="SUPFAM" id="SSF52096">
    <property type="entry name" value="ClpP/crotonase"/>
    <property type="match status" value="1"/>
</dbReference>
<gene>
    <name evidence="2" type="ORF">GCM10011452_38390</name>
</gene>
<comment type="caution">
    <text evidence="2">The sequence shown here is derived from an EMBL/GenBank/DDBJ whole genome shotgun (WGS) entry which is preliminary data.</text>
</comment>
<feature type="signal peptide" evidence="1">
    <location>
        <begin position="1"/>
        <end position="22"/>
    </location>
</feature>
<accession>A0A918MQD4</accession>
<feature type="chain" id="PRO_5037802580" description="PBP domain-containing protein" evidence="1">
    <location>
        <begin position="23"/>
        <end position="361"/>
    </location>
</feature>
<dbReference type="AlphaFoldDB" id="A0A918MQD4"/>
<name>A0A918MQD4_9RHOB</name>
<organism evidence="2 3">
    <name type="scientific">Gemmobacter lanyuensis</name>
    <dbReference type="NCBI Taxonomy" id="1054497"/>
    <lineage>
        <taxon>Bacteria</taxon>
        <taxon>Pseudomonadati</taxon>
        <taxon>Pseudomonadota</taxon>
        <taxon>Alphaproteobacteria</taxon>
        <taxon>Rhodobacterales</taxon>
        <taxon>Paracoccaceae</taxon>
        <taxon>Gemmobacter</taxon>
    </lineage>
</organism>
<dbReference type="Proteomes" id="UP000628984">
    <property type="component" value="Unassembled WGS sequence"/>
</dbReference>
<evidence type="ECO:0000256" key="1">
    <source>
        <dbReference type="SAM" id="SignalP"/>
    </source>
</evidence>
<dbReference type="InterPro" id="IPR029045">
    <property type="entry name" value="ClpP/crotonase-like_dom_sf"/>
</dbReference>
<evidence type="ECO:0000313" key="2">
    <source>
        <dbReference type="EMBL" id="GGW47160.1"/>
    </source>
</evidence>
<protein>
    <recommendedName>
        <fullName evidence="4">PBP domain-containing protein</fullName>
    </recommendedName>
</protein>
<reference evidence="2" key="2">
    <citation type="submission" date="2020-09" db="EMBL/GenBank/DDBJ databases">
        <authorList>
            <person name="Sun Q."/>
            <person name="Kim S."/>
        </authorList>
    </citation>
    <scope>NUCLEOTIDE SEQUENCE</scope>
    <source>
        <strain evidence="2">KCTC 23714</strain>
    </source>
</reference>
<sequence length="361" mass="39450">MKRVQLFLVSALSALFANEVTAVELGTLHYNATLIITMSGPIEAGDAEKFMQFWTENAYDAFTFKVAMDSPGGNLADSIKIGRFLREQSAVTFIEKYPPREPAQSDWEYLEAAIPLGGAGCYSACALAFMGGVNREVPEGAEIGFNQFYAGDDVASAPDVMTDTQTVSAMISSYLREMGAARELFELMSITPPEQLFIPQQDDLNHLGIMPSTAFENFQLMPKEGEVVAVAINPRNQGTLERLYEIETYCWKGRPIINLYAEKADWGLRADYADPLTTHIDGWMLSTSLGMREFGAESIRLYPEQRLLATLYLDTEAARALSTGGGLISLNSNTASGVFVSGTINAPNGDEAIAISFKDCT</sequence>
<dbReference type="EMBL" id="BMYQ01000029">
    <property type="protein sequence ID" value="GGW47160.1"/>
    <property type="molecule type" value="Genomic_DNA"/>
</dbReference>